<dbReference type="AlphaFoldDB" id="A0A7J7GMU2"/>
<name>A0A7J7GMU2_CAMSI</name>
<organism evidence="1 2">
    <name type="scientific">Camellia sinensis</name>
    <name type="common">Tea plant</name>
    <name type="synonym">Thea sinensis</name>
    <dbReference type="NCBI Taxonomy" id="4442"/>
    <lineage>
        <taxon>Eukaryota</taxon>
        <taxon>Viridiplantae</taxon>
        <taxon>Streptophyta</taxon>
        <taxon>Embryophyta</taxon>
        <taxon>Tracheophyta</taxon>
        <taxon>Spermatophyta</taxon>
        <taxon>Magnoliopsida</taxon>
        <taxon>eudicotyledons</taxon>
        <taxon>Gunneridae</taxon>
        <taxon>Pentapetalae</taxon>
        <taxon>asterids</taxon>
        <taxon>Ericales</taxon>
        <taxon>Theaceae</taxon>
        <taxon>Camellia</taxon>
    </lineage>
</organism>
<protein>
    <submittedName>
        <fullName evidence="1">Uncharacterized protein</fullName>
    </submittedName>
</protein>
<sequence>MDACSVAAFQEVVSIVRPPQTTSPGTPTGHFAVYETPTLLIRTPTSRSSMVSRIRLTPSFKSPEKSTTTVLIWVFPNLVPIDSEASLSFSGFRPTRIKFRPLCS</sequence>
<gene>
    <name evidence="1" type="ORF">HYC85_021943</name>
</gene>
<evidence type="ECO:0000313" key="2">
    <source>
        <dbReference type="Proteomes" id="UP000593564"/>
    </source>
</evidence>
<proteinExistence type="predicted"/>
<reference evidence="2" key="1">
    <citation type="journal article" date="2020" name="Nat. Commun.">
        <title>Genome assembly of wild tea tree DASZ reveals pedigree and selection history of tea varieties.</title>
        <authorList>
            <person name="Zhang W."/>
            <person name="Zhang Y."/>
            <person name="Qiu H."/>
            <person name="Guo Y."/>
            <person name="Wan H."/>
            <person name="Zhang X."/>
            <person name="Scossa F."/>
            <person name="Alseekh S."/>
            <person name="Zhang Q."/>
            <person name="Wang P."/>
            <person name="Xu L."/>
            <person name="Schmidt M.H."/>
            <person name="Jia X."/>
            <person name="Li D."/>
            <person name="Zhu A."/>
            <person name="Guo F."/>
            <person name="Chen W."/>
            <person name="Ni D."/>
            <person name="Usadel B."/>
            <person name="Fernie A.R."/>
            <person name="Wen W."/>
        </authorList>
    </citation>
    <scope>NUCLEOTIDE SEQUENCE [LARGE SCALE GENOMIC DNA]</scope>
    <source>
        <strain evidence="2">cv. G240</strain>
    </source>
</reference>
<dbReference type="Proteomes" id="UP000593564">
    <property type="component" value="Unassembled WGS sequence"/>
</dbReference>
<comment type="caution">
    <text evidence="1">The sequence shown here is derived from an EMBL/GenBank/DDBJ whole genome shotgun (WGS) entry which is preliminary data.</text>
</comment>
<keyword evidence="2" id="KW-1185">Reference proteome</keyword>
<accession>A0A7J7GMU2</accession>
<reference evidence="1 2" key="2">
    <citation type="submission" date="2020-07" db="EMBL/GenBank/DDBJ databases">
        <title>Genome assembly of wild tea tree DASZ reveals pedigree and selection history of tea varieties.</title>
        <authorList>
            <person name="Zhang W."/>
        </authorList>
    </citation>
    <scope>NUCLEOTIDE SEQUENCE [LARGE SCALE GENOMIC DNA]</scope>
    <source>
        <strain evidence="2">cv. G240</strain>
        <tissue evidence="1">Leaf</tissue>
    </source>
</reference>
<dbReference type="EMBL" id="JACBKZ010000010">
    <property type="protein sequence ID" value="KAF5940776.1"/>
    <property type="molecule type" value="Genomic_DNA"/>
</dbReference>
<evidence type="ECO:0000313" key="1">
    <source>
        <dbReference type="EMBL" id="KAF5940776.1"/>
    </source>
</evidence>